<evidence type="ECO:0008006" key="3">
    <source>
        <dbReference type="Google" id="ProtNLM"/>
    </source>
</evidence>
<protein>
    <recommendedName>
        <fullName evidence="3">DUF3168 domain-containing protein</fullName>
    </recommendedName>
</protein>
<evidence type="ECO:0000313" key="2">
    <source>
        <dbReference type="Proteomes" id="UP000254400"/>
    </source>
</evidence>
<gene>
    <name evidence="1" type="ORF">NCTC10343_03226</name>
</gene>
<dbReference type="RefSeq" id="WP_019687750.1">
    <property type="nucleotide sequence ID" value="NZ_CP036496.1"/>
</dbReference>
<proteinExistence type="predicted"/>
<accession>A0A378XZI0</accession>
<name>A0A378XZI0_PAEPO</name>
<sequence>MSRFRELGSLRTKVLEKLISSQELCKALQYDNSNYLNRETIDDPSSLLFNKIYPYNHVPELSSDASSYVTFSFKEYRPTDNLKFKSALLHFQVLVHKDLIRTDYENLRYDDIIAAIDELFNDERILGIGKLEFYRMDEMFVNTNYVGYYLQYKLYEFK</sequence>
<reference evidence="1 2" key="1">
    <citation type="submission" date="2018-06" db="EMBL/GenBank/DDBJ databases">
        <authorList>
            <consortium name="Pathogen Informatics"/>
            <person name="Doyle S."/>
        </authorList>
    </citation>
    <scope>NUCLEOTIDE SEQUENCE [LARGE SCALE GENOMIC DNA]</scope>
    <source>
        <strain evidence="1 2">NCTC10343</strain>
    </source>
</reference>
<dbReference type="Proteomes" id="UP000254400">
    <property type="component" value="Unassembled WGS sequence"/>
</dbReference>
<evidence type="ECO:0000313" key="1">
    <source>
        <dbReference type="EMBL" id="SUA70355.1"/>
    </source>
</evidence>
<organism evidence="1 2">
    <name type="scientific">Paenibacillus polymyxa</name>
    <name type="common">Bacillus polymyxa</name>
    <dbReference type="NCBI Taxonomy" id="1406"/>
    <lineage>
        <taxon>Bacteria</taxon>
        <taxon>Bacillati</taxon>
        <taxon>Bacillota</taxon>
        <taxon>Bacilli</taxon>
        <taxon>Bacillales</taxon>
        <taxon>Paenibacillaceae</taxon>
        <taxon>Paenibacillus</taxon>
    </lineage>
</organism>
<dbReference type="EMBL" id="UGSC01000001">
    <property type="protein sequence ID" value="SUA70355.1"/>
    <property type="molecule type" value="Genomic_DNA"/>
</dbReference>
<dbReference type="AlphaFoldDB" id="A0A378XZI0"/>
<dbReference type="GeneID" id="93346579"/>